<feature type="compositionally biased region" description="Basic and acidic residues" evidence="1">
    <location>
        <begin position="138"/>
        <end position="150"/>
    </location>
</feature>
<comment type="caution">
    <text evidence="3">The sequence shown here is derived from an EMBL/GenBank/DDBJ whole genome shotgun (WGS) entry which is preliminary data.</text>
</comment>
<dbReference type="RefSeq" id="WP_379879030.1">
    <property type="nucleotide sequence ID" value="NZ_JBHPON010000001.1"/>
</dbReference>
<feature type="region of interest" description="Disordered" evidence="1">
    <location>
        <begin position="1"/>
        <end position="39"/>
    </location>
</feature>
<feature type="compositionally biased region" description="Basic and acidic residues" evidence="1">
    <location>
        <begin position="1"/>
        <end position="14"/>
    </location>
</feature>
<evidence type="ECO:0000313" key="4">
    <source>
        <dbReference type="Proteomes" id="UP001596116"/>
    </source>
</evidence>
<feature type="region of interest" description="Disordered" evidence="1">
    <location>
        <begin position="138"/>
        <end position="160"/>
    </location>
</feature>
<dbReference type="EMBL" id="JBHPON010000001">
    <property type="protein sequence ID" value="MFC6035581.1"/>
    <property type="molecule type" value="Genomic_DNA"/>
</dbReference>
<reference evidence="3 4" key="1">
    <citation type="submission" date="2024-09" db="EMBL/GenBank/DDBJ databases">
        <authorList>
            <person name="Zhang Z.-H."/>
        </authorList>
    </citation>
    <scope>NUCLEOTIDE SEQUENCE [LARGE SCALE GENOMIC DNA]</scope>
    <source>
        <strain evidence="3 4">HHTR114</strain>
    </source>
</reference>
<evidence type="ECO:0000313" key="3">
    <source>
        <dbReference type="EMBL" id="MFC6035581.1"/>
    </source>
</evidence>
<proteinExistence type="predicted"/>
<dbReference type="Pfam" id="PF18932">
    <property type="entry name" value="DUF5681"/>
    <property type="match status" value="1"/>
</dbReference>
<keyword evidence="4" id="KW-1185">Reference proteome</keyword>
<evidence type="ECO:0000259" key="2">
    <source>
        <dbReference type="Pfam" id="PF18932"/>
    </source>
</evidence>
<organism evidence="3 4">
    <name type="scientific">Hyphococcus aureus</name>
    <dbReference type="NCBI Taxonomy" id="2666033"/>
    <lineage>
        <taxon>Bacteria</taxon>
        <taxon>Pseudomonadati</taxon>
        <taxon>Pseudomonadota</taxon>
        <taxon>Alphaproteobacteria</taxon>
        <taxon>Parvularculales</taxon>
        <taxon>Parvularculaceae</taxon>
        <taxon>Hyphococcus</taxon>
    </lineage>
</organism>
<gene>
    <name evidence="3" type="ORF">ACFMB1_08515</name>
</gene>
<protein>
    <submittedName>
        <fullName evidence="3">DUF5681 domain-containing protein</fullName>
    </submittedName>
</protein>
<feature type="compositionally biased region" description="Basic residues" evidence="1">
    <location>
        <begin position="16"/>
        <end position="37"/>
    </location>
</feature>
<dbReference type="InterPro" id="IPR043736">
    <property type="entry name" value="DUF5681"/>
</dbReference>
<sequence>MSDKEKPEDYDVGYKRPPKHTRFKKGQSGNKKGRPKGSRNMTSILAEVMAQKVMIKINGRKKLVPLREAWAHQLGAAALRGNVREQIALMKALHDYVPAALEPENAPPTKIVVNFVDSNEEMLVERFKREEEEERAVLEKETREEAELNARWRATGIDDE</sequence>
<accession>A0ABW1KTX0</accession>
<name>A0ABW1KTX0_9PROT</name>
<dbReference type="Proteomes" id="UP001596116">
    <property type="component" value="Unassembled WGS sequence"/>
</dbReference>
<evidence type="ECO:0000256" key="1">
    <source>
        <dbReference type="SAM" id="MobiDB-lite"/>
    </source>
</evidence>
<feature type="domain" description="DUF5681" evidence="2">
    <location>
        <begin position="19"/>
        <end position="94"/>
    </location>
</feature>